<reference evidence="2" key="1">
    <citation type="journal article" date="2019" name="Int. J. Syst. Evol. Microbiol.">
        <title>The Global Catalogue of Microorganisms (GCM) 10K type strain sequencing project: providing services to taxonomists for standard genome sequencing and annotation.</title>
        <authorList>
            <consortium name="The Broad Institute Genomics Platform"/>
            <consortium name="The Broad Institute Genome Sequencing Center for Infectious Disease"/>
            <person name="Wu L."/>
            <person name="Ma J."/>
        </authorList>
    </citation>
    <scope>NUCLEOTIDE SEQUENCE [LARGE SCALE GENOMIC DNA]</scope>
    <source>
        <strain evidence="2">JCM 14303</strain>
    </source>
</reference>
<keyword evidence="2" id="KW-1185">Reference proteome</keyword>
<evidence type="ECO:0000313" key="2">
    <source>
        <dbReference type="Proteomes" id="UP001500363"/>
    </source>
</evidence>
<name>A0ABP4L618_9ACTN</name>
<dbReference type="Proteomes" id="UP001500363">
    <property type="component" value="Unassembled WGS sequence"/>
</dbReference>
<protein>
    <submittedName>
        <fullName evidence="1">Uncharacterized protein</fullName>
    </submittedName>
</protein>
<organism evidence="1 2">
    <name type="scientific">Kribbella lupini</name>
    <dbReference type="NCBI Taxonomy" id="291602"/>
    <lineage>
        <taxon>Bacteria</taxon>
        <taxon>Bacillati</taxon>
        <taxon>Actinomycetota</taxon>
        <taxon>Actinomycetes</taxon>
        <taxon>Propionibacteriales</taxon>
        <taxon>Kribbellaceae</taxon>
        <taxon>Kribbella</taxon>
    </lineage>
</organism>
<comment type="caution">
    <text evidence="1">The sequence shown here is derived from an EMBL/GenBank/DDBJ whole genome shotgun (WGS) entry which is preliminary data.</text>
</comment>
<accession>A0ABP4L618</accession>
<dbReference type="EMBL" id="BAAANC010000001">
    <property type="protein sequence ID" value="GAA1517046.1"/>
    <property type="molecule type" value="Genomic_DNA"/>
</dbReference>
<sequence length="309" mass="34271">MLHRTLVEGRLTPMTETPFDPRQVLDLVADLLPVLLPDAELDPAGPIVKLRWSRGGLVSSAEVGLTELFDRCRQQPNHLWPRTVDDWLRAVVAEIGVATDEHLYGAVADRQRVTLRPQGWTASYDSVLAGMSVPFGRYFEIVFGIQSGPDWHRLTQVRRVMHGLHLPGSPSGLELTLNWLDGLVLQAVPGTPYQRFTRPGDQTIGLALVDHEKLLPDGGKGRGSVLALPSTDQLVVCPVDRTQDMQARVDEFARWVAKEHADAADPCSPGVYWLVGELLAELPVDLDRSPAVTLPKALKTPAWRRFLNR</sequence>
<proteinExistence type="predicted"/>
<gene>
    <name evidence="1" type="ORF">GCM10009741_15220</name>
</gene>
<evidence type="ECO:0000313" key="1">
    <source>
        <dbReference type="EMBL" id="GAA1517046.1"/>
    </source>
</evidence>